<keyword evidence="3" id="KW-1185">Reference proteome</keyword>
<proteinExistence type="predicted"/>
<comment type="caution">
    <text evidence="2">The sequence shown here is derived from an EMBL/GenBank/DDBJ whole genome shotgun (WGS) entry which is preliminary data.</text>
</comment>
<feature type="chain" id="PRO_5026206736" description="Repeat protein (TIGR03806 family)" evidence="1">
    <location>
        <begin position="23"/>
        <end position="370"/>
    </location>
</feature>
<gene>
    <name evidence="2" type="ORF">GOQ30_10230</name>
</gene>
<dbReference type="PROSITE" id="PS51257">
    <property type="entry name" value="PROKAR_LIPOPROTEIN"/>
    <property type="match status" value="1"/>
</dbReference>
<dbReference type="Proteomes" id="UP000431264">
    <property type="component" value="Unassembled WGS sequence"/>
</dbReference>
<protein>
    <recommendedName>
        <fullName evidence="4">Repeat protein (TIGR03806 family)</fullName>
    </recommendedName>
</protein>
<dbReference type="EMBL" id="WQLW01000007">
    <property type="protein sequence ID" value="MVO09535.1"/>
    <property type="molecule type" value="Genomic_DNA"/>
</dbReference>
<evidence type="ECO:0000313" key="2">
    <source>
        <dbReference type="EMBL" id="MVO09535.1"/>
    </source>
</evidence>
<keyword evidence="1" id="KW-0732">Signal</keyword>
<accession>A0A6I4IIL1</accession>
<sequence>MIKKYYLTLGLMVCSVLLFSCSDDDSNYTEIPTPEISPVTVNLSQVPYSKLSDYHFFNGLLKNQSPSLDVLPYEPASSLFSDYAHKKRFVWMPKNKQAIYNGDDNTLEFPIGAVLIKTFYYDNVLPNNTQKIIETRLLIRKEDGWKAYDYIWNEAQTEANLDTVEQGVFIPVEWSENGIPKSTTYKIPSQTECVTCHKINPNQEENGEITIPIGVKPQNLNLAFDYGNETVNQLAKWKSVGYLDPNSPTPTNTTINWTNINEPLEKRVRSYIDINCGHCHRTGGHCDYVDLRLNYSNTNLSTFGVCMTPLFSIPNGPYVINGGNADQSEMIQRISSTEESLMMPYIGRTLVHEEGVALITSWINSLPECR</sequence>
<dbReference type="OrthoDB" id="338827at2"/>
<dbReference type="RefSeq" id="WP_140997916.1">
    <property type="nucleotide sequence ID" value="NZ_VDCZ01000007.1"/>
</dbReference>
<evidence type="ECO:0008006" key="4">
    <source>
        <dbReference type="Google" id="ProtNLM"/>
    </source>
</evidence>
<organism evidence="2 3">
    <name type="scientific">Flavobacterium profundi</name>
    <dbReference type="NCBI Taxonomy" id="1774945"/>
    <lineage>
        <taxon>Bacteria</taxon>
        <taxon>Pseudomonadati</taxon>
        <taxon>Bacteroidota</taxon>
        <taxon>Flavobacteriia</taxon>
        <taxon>Flavobacteriales</taxon>
        <taxon>Flavobacteriaceae</taxon>
        <taxon>Flavobacterium</taxon>
    </lineage>
</organism>
<name>A0A6I4IIL1_9FLAO</name>
<evidence type="ECO:0000313" key="3">
    <source>
        <dbReference type="Proteomes" id="UP000431264"/>
    </source>
</evidence>
<reference evidence="3" key="1">
    <citation type="submission" date="2019-05" db="EMBL/GenBank/DDBJ databases">
        <title>Flavobacterium profundi sp. nov., isolated from a deep-sea seamount.</title>
        <authorList>
            <person name="Zhang D.-C."/>
        </authorList>
    </citation>
    <scope>NUCLEOTIDE SEQUENCE [LARGE SCALE GENOMIC DNA]</scope>
    <source>
        <strain evidence="3">TP390</strain>
    </source>
</reference>
<evidence type="ECO:0000256" key="1">
    <source>
        <dbReference type="SAM" id="SignalP"/>
    </source>
</evidence>
<dbReference type="AlphaFoldDB" id="A0A6I4IIL1"/>
<feature type="signal peptide" evidence="1">
    <location>
        <begin position="1"/>
        <end position="22"/>
    </location>
</feature>